<protein>
    <submittedName>
        <fullName evidence="8">Putative oxidoreductase</fullName>
    </submittedName>
</protein>
<evidence type="ECO:0000313" key="8">
    <source>
        <dbReference type="EMBL" id="SFD85837.1"/>
    </source>
</evidence>
<keyword evidence="4 7" id="KW-0812">Transmembrane</keyword>
<dbReference type="Proteomes" id="UP000198716">
    <property type="component" value="Unassembled WGS sequence"/>
</dbReference>
<dbReference type="InterPro" id="IPR051907">
    <property type="entry name" value="DoxX-like_oxidoreductase"/>
</dbReference>
<keyword evidence="6 7" id="KW-0472">Membrane</keyword>
<sequence length="148" mass="15235">MPQLPTAVRDLALLLGRVVLGIVFIAHGMQKFTQWGISGTTESFAGMDIPAPGVSAWFAALVETLGGIALILGVALPLAGVLLAAVMLGALFFVHLSQGFFTSGGGYEYVLVLAAAALALGFSGGNYSIDRLLRKPRESGATPSTTNA</sequence>
<evidence type="ECO:0000256" key="7">
    <source>
        <dbReference type="SAM" id="Phobius"/>
    </source>
</evidence>
<name>A0A1I1VS15_9ACTN</name>
<comment type="subcellular location">
    <subcellularLocation>
        <location evidence="1">Cell membrane</location>
        <topology evidence="1">Multi-pass membrane protein</topology>
    </subcellularLocation>
</comment>
<comment type="similarity">
    <text evidence="2">Belongs to the DoxX family.</text>
</comment>
<dbReference type="EMBL" id="FOMZ01000004">
    <property type="protein sequence ID" value="SFD85837.1"/>
    <property type="molecule type" value="Genomic_DNA"/>
</dbReference>
<feature type="transmembrane region" description="Helical" evidence="7">
    <location>
        <begin position="49"/>
        <end position="71"/>
    </location>
</feature>
<dbReference type="InterPro" id="IPR032808">
    <property type="entry name" value="DoxX"/>
</dbReference>
<keyword evidence="5 7" id="KW-1133">Transmembrane helix</keyword>
<feature type="transmembrane region" description="Helical" evidence="7">
    <location>
        <begin position="12"/>
        <end position="29"/>
    </location>
</feature>
<dbReference type="AlphaFoldDB" id="A0A1I1VS15"/>
<organism evidence="8 9">
    <name type="scientific">Actinopolyspora alba</name>
    <dbReference type="NCBI Taxonomy" id="673379"/>
    <lineage>
        <taxon>Bacteria</taxon>
        <taxon>Bacillati</taxon>
        <taxon>Actinomycetota</taxon>
        <taxon>Actinomycetes</taxon>
        <taxon>Actinopolysporales</taxon>
        <taxon>Actinopolysporaceae</taxon>
        <taxon>Actinopolyspora</taxon>
        <taxon>Actinopolyspora alba group</taxon>
    </lineage>
</organism>
<dbReference type="PANTHER" id="PTHR33452">
    <property type="entry name" value="OXIDOREDUCTASE CATD-RELATED"/>
    <property type="match status" value="1"/>
</dbReference>
<keyword evidence="9" id="KW-1185">Reference proteome</keyword>
<accession>A0A1I1VS15</accession>
<keyword evidence="3" id="KW-1003">Cell membrane</keyword>
<evidence type="ECO:0000256" key="2">
    <source>
        <dbReference type="ARBA" id="ARBA00006679"/>
    </source>
</evidence>
<dbReference type="Pfam" id="PF07681">
    <property type="entry name" value="DoxX"/>
    <property type="match status" value="1"/>
</dbReference>
<evidence type="ECO:0000313" key="9">
    <source>
        <dbReference type="Proteomes" id="UP000198716"/>
    </source>
</evidence>
<feature type="transmembrane region" description="Helical" evidence="7">
    <location>
        <begin position="78"/>
        <end position="97"/>
    </location>
</feature>
<dbReference type="GO" id="GO:0005886">
    <property type="term" value="C:plasma membrane"/>
    <property type="evidence" value="ECO:0007669"/>
    <property type="project" value="UniProtKB-SubCell"/>
</dbReference>
<evidence type="ECO:0000256" key="3">
    <source>
        <dbReference type="ARBA" id="ARBA00022475"/>
    </source>
</evidence>
<dbReference type="RefSeq" id="WP_092925333.1">
    <property type="nucleotide sequence ID" value="NZ_FOMZ01000004.1"/>
</dbReference>
<evidence type="ECO:0000256" key="4">
    <source>
        <dbReference type="ARBA" id="ARBA00022692"/>
    </source>
</evidence>
<evidence type="ECO:0000256" key="5">
    <source>
        <dbReference type="ARBA" id="ARBA00022989"/>
    </source>
</evidence>
<evidence type="ECO:0000256" key="1">
    <source>
        <dbReference type="ARBA" id="ARBA00004651"/>
    </source>
</evidence>
<dbReference type="PANTHER" id="PTHR33452:SF1">
    <property type="entry name" value="INNER MEMBRANE PROTEIN YPHA-RELATED"/>
    <property type="match status" value="1"/>
</dbReference>
<gene>
    <name evidence="8" type="ORF">SAMN04487819_104145</name>
</gene>
<feature type="transmembrane region" description="Helical" evidence="7">
    <location>
        <begin position="109"/>
        <end position="129"/>
    </location>
</feature>
<proteinExistence type="inferred from homology"/>
<reference evidence="9" key="1">
    <citation type="submission" date="2016-10" db="EMBL/GenBank/DDBJ databases">
        <authorList>
            <person name="Varghese N."/>
            <person name="Submissions S."/>
        </authorList>
    </citation>
    <scope>NUCLEOTIDE SEQUENCE [LARGE SCALE GENOMIC DNA]</scope>
    <source>
        <strain evidence="9">DSM 45004</strain>
    </source>
</reference>
<evidence type="ECO:0000256" key="6">
    <source>
        <dbReference type="ARBA" id="ARBA00023136"/>
    </source>
</evidence>